<keyword evidence="3 4" id="KW-0408">Iron</keyword>
<dbReference type="GeneID" id="24596089"/>
<name>A0A922LM54_SCHHA</name>
<dbReference type="SUPFAM" id="SSF140959">
    <property type="entry name" value="Indolic compounds 2,3-dioxygenase-like"/>
    <property type="match status" value="1"/>
</dbReference>
<dbReference type="InterPro" id="IPR000898">
    <property type="entry name" value="Indolamine_dOase"/>
</dbReference>
<dbReference type="PANTHER" id="PTHR28657">
    <property type="entry name" value="INDOLEAMINE 2,3-DIOXYGENASE"/>
    <property type="match status" value="1"/>
</dbReference>
<gene>
    <name evidence="5" type="primary">IDO1_1</name>
    <name evidence="5" type="ORF">MS3_00002651</name>
</gene>
<dbReference type="GO" id="GO:0046872">
    <property type="term" value="F:metal ion binding"/>
    <property type="evidence" value="ECO:0007669"/>
    <property type="project" value="UniProtKB-KW"/>
</dbReference>
<evidence type="ECO:0000256" key="2">
    <source>
        <dbReference type="ARBA" id="ARBA00022723"/>
    </source>
</evidence>
<dbReference type="GO" id="GO:0004833">
    <property type="term" value="F:L-tryptophan 2,3-dioxygenase activity"/>
    <property type="evidence" value="ECO:0007669"/>
    <property type="project" value="TreeGrafter"/>
</dbReference>
<protein>
    <submittedName>
        <fullName evidence="5">Indoleamine 2,3-dioxygenase 1, variant 2</fullName>
    </submittedName>
</protein>
<evidence type="ECO:0000313" key="5">
    <source>
        <dbReference type="EMBL" id="KAH9589666.1"/>
    </source>
</evidence>
<sequence>MNSLESYCLSFKTGAIVENPMKTLPSKWKAWNTLIDRLPELSRNRSLRKEVESLPLLDLDGLDNHKELRLAHKILAFITSVYVWQDGEGGETESLPVQIAKPLLQVSDRLGIQPILTNEDLVISNCIPSTLPTEEQSLSFLQSIHKPTYHGSWEAFITLSAECELFFAPILLEIMNAIKAQDPLNEDAITECLENIVKAFVQFRNALKNFYGKLNSEEFYVDLRPILCGWSHGKLKDKGLTYETNSQHINNNNNDKNENKIENTKAISSCPFSGQQYTSNTDRRKCIGASAAQSITIQTCDAFFQIKHDPEDEKFFRNMQTYMIKEHRQFLQDLAMHSRIRCIVAESKSSRMRTAYNQCLQSLWNFRNAHISLVKRFIIQPSQSADARIKQLDIKGTGGQCLNVFLQRVRDATLSASLD</sequence>
<dbReference type="EMBL" id="AMPZ03000002">
    <property type="protein sequence ID" value="KAH9589666.1"/>
    <property type="molecule type" value="Genomic_DNA"/>
</dbReference>
<evidence type="ECO:0000313" key="6">
    <source>
        <dbReference type="Proteomes" id="UP000471633"/>
    </source>
</evidence>
<evidence type="ECO:0000256" key="3">
    <source>
        <dbReference type="ARBA" id="ARBA00023004"/>
    </source>
</evidence>
<dbReference type="OrthoDB" id="10262710at2759"/>
<reference evidence="5" key="2">
    <citation type="journal article" date="2019" name="Gigascience">
        <title>High-quality Schistosoma haematobium genome achieved by single-molecule and long-range sequencing.</title>
        <authorList>
            <person name="Stroehlein A.J."/>
            <person name="Korhonen P.K."/>
            <person name="Chong T.M."/>
            <person name="Lim Y.L."/>
            <person name="Chan K.G."/>
            <person name="Webster B."/>
            <person name="Rollinson D."/>
            <person name="Brindley P.J."/>
            <person name="Gasser R.B."/>
            <person name="Young N.D."/>
        </authorList>
    </citation>
    <scope>NUCLEOTIDE SEQUENCE</scope>
</reference>
<dbReference type="RefSeq" id="XP_051070228.1">
    <property type="nucleotide sequence ID" value="XM_051210255.1"/>
</dbReference>
<keyword evidence="6" id="KW-1185">Reference proteome</keyword>
<proteinExistence type="inferred from homology"/>
<evidence type="ECO:0000256" key="1">
    <source>
        <dbReference type="ARBA" id="ARBA00007119"/>
    </source>
</evidence>
<dbReference type="InterPro" id="IPR037217">
    <property type="entry name" value="Trp/Indoleamine_2_3_dOase-like"/>
</dbReference>
<dbReference type="PANTHER" id="PTHR28657:SF5">
    <property type="entry name" value="INDOLEAMINE 2,3-DIOXYGENASE"/>
    <property type="match status" value="1"/>
</dbReference>
<feature type="binding site" description="proximal binding residue" evidence="4">
    <location>
        <position position="370"/>
    </location>
    <ligand>
        <name>heme b</name>
        <dbReference type="ChEBI" id="CHEBI:60344"/>
    </ligand>
    <ligandPart>
        <name>Fe</name>
        <dbReference type="ChEBI" id="CHEBI:18248"/>
    </ligandPart>
</feature>
<keyword evidence="4" id="KW-0349">Heme</keyword>
<dbReference type="GO" id="GO:0005737">
    <property type="term" value="C:cytoplasm"/>
    <property type="evidence" value="ECO:0007669"/>
    <property type="project" value="TreeGrafter"/>
</dbReference>
<dbReference type="GO" id="GO:0020037">
    <property type="term" value="F:heme binding"/>
    <property type="evidence" value="ECO:0007669"/>
    <property type="project" value="InterPro"/>
</dbReference>
<dbReference type="Proteomes" id="UP000471633">
    <property type="component" value="Unassembled WGS sequence"/>
</dbReference>
<evidence type="ECO:0000256" key="4">
    <source>
        <dbReference type="PIRSR" id="PIRSR600898-1"/>
    </source>
</evidence>
<reference evidence="5" key="4">
    <citation type="journal article" date="2022" name="PLoS Pathog.">
        <title>Chromosome-level genome of Schistosoma haematobium underpins genome-wide explorations of molecular variation.</title>
        <authorList>
            <person name="Stroehlein A.J."/>
            <person name="Korhonen P.K."/>
            <person name="Lee V.V."/>
            <person name="Ralph S.A."/>
            <person name="Mentink-Kane M."/>
            <person name="You H."/>
            <person name="McManus D.P."/>
            <person name="Tchuente L.T."/>
            <person name="Stothard J.R."/>
            <person name="Kaur P."/>
            <person name="Dudchenko O."/>
            <person name="Aiden E.L."/>
            <person name="Yang B."/>
            <person name="Yang H."/>
            <person name="Emery A.M."/>
            <person name="Webster B.L."/>
            <person name="Brindley P.J."/>
            <person name="Rollinson D."/>
            <person name="Chang B.C.H."/>
            <person name="Gasser R.B."/>
            <person name="Young N.D."/>
        </authorList>
    </citation>
    <scope>NUCLEOTIDE SEQUENCE</scope>
</reference>
<dbReference type="CTD" id="24596089"/>
<reference evidence="5" key="3">
    <citation type="submission" date="2021-06" db="EMBL/GenBank/DDBJ databases">
        <title>Chromosome-level genome assembly for S. haematobium.</title>
        <authorList>
            <person name="Stroehlein A.J."/>
        </authorList>
    </citation>
    <scope>NUCLEOTIDE SEQUENCE</scope>
</reference>
<dbReference type="GO" id="GO:0033754">
    <property type="term" value="F:indoleamine 2,3-dioxygenase activity"/>
    <property type="evidence" value="ECO:0007669"/>
    <property type="project" value="TreeGrafter"/>
</dbReference>
<reference evidence="5" key="1">
    <citation type="journal article" date="2012" name="Nat. Genet.">
        <title>Whole-genome sequence of Schistosoma haematobium.</title>
        <authorList>
            <person name="Young N.D."/>
            <person name="Jex A.R."/>
            <person name="Li B."/>
            <person name="Liu S."/>
            <person name="Yang L."/>
            <person name="Xiong Z."/>
            <person name="Li Y."/>
            <person name="Cantacessi C."/>
            <person name="Hall R.S."/>
            <person name="Xu X."/>
            <person name="Chen F."/>
            <person name="Wu X."/>
            <person name="Zerlotini A."/>
            <person name="Oliveira G."/>
            <person name="Hofmann A."/>
            <person name="Zhang G."/>
            <person name="Fang X."/>
            <person name="Kang Y."/>
            <person name="Campbell B.E."/>
            <person name="Loukas A."/>
            <person name="Ranganathan S."/>
            <person name="Rollinson D."/>
            <person name="Rinaldi G."/>
            <person name="Brindley P.J."/>
            <person name="Yang H."/>
            <person name="Wang J."/>
            <person name="Wang J."/>
            <person name="Gasser R.B."/>
        </authorList>
    </citation>
    <scope>NUCLEOTIDE SEQUENCE</scope>
</reference>
<accession>A0A922LM54</accession>
<dbReference type="GO" id="GO:0019441">
    <property type="term" value="P:L-tryptophan catabolic process to kynurenine"/>
    <property type="evidence" value="ECO:0007669"/>
    <property type="project" value="InterPro"/>
</dbReference>
<dbReference type="GO" id="GO:0034354">
    <property type="term" value="P:'de novo' NAD+ biosynthetic process from L-tryptophan"/>
    <property type="evidence" value="ECO:0007669"/>
    <property type="project" value="TreeGrafter"/>
</dbReference>
<comment type="similarity">
    <text evidence="1">Belongs to the indoleamine 2,3-dioxygenase family.</text>
</comment>
<keyword evidence="2 4" id="KW-0479">Metal-binding</keyword>
<organism evidence="5 6">
    <name type="scientific">Schistosoma haematobium</name>
    <name type="common">Blood fluke</name>
    <dbReference type="NCBI Taxonomy" id="6185"/>
    <lineage>
        <taxon>Eukaryota</taxon>
        <taxon>Metazoa</taxon>
        <taxon>Spiralia</taxon>
        <taxon>Lophotrochozoa</taxon>
        <taxon>Platyhelminthes</taxon>
        <taxon>Trematoda</taxon>
        <taxon>Digenea</taxon>
        <taxon>Strigeidida</taxon>
        <taxon>Schistosomatoidea</taxon>
        <taxon>Schistosomatidae</taxon>
        <taxon>Schistosoma</taxon>
    </lineage>
</organism>
<dbReference type="Gene3D" id="1.20.58.480">
    <property type="match status" value="1"/>
</dbReference>
<comment type="caution">
    <text evidence="5">The sequence shown here is derived from an EMBL/GenBank/DDBJ whole genome shotgun (WGS) entry which is preliminary data.</text>
</comment>
<dbReference type="Pfam" id="PF01231">
    <property type="entry name" value="IDO"/>
    <property type="match status" value="1"/>
</dbReference>
<dbReference type="AlphaFoldDB" id="A0A922LM54"/>